<organism evidence="3 4">
    <name type="scientific">Sphingomonas jatrophae</name>
    <dbReference type="NCBI Taxonomy" id="1166337"/>
    <lineage>
        <taxon>Bacteria</taxon>
        <taxon>Pseudomonadati</taxon>
        <taxon>Pseudomonadota</taxon>
        <taxon>Alphaproteobacteria</taxon>
        <taxon>Sphingomonadales</taxon>
        <taxon>Sphingomonadaceae</taxon>
        <taxon>Sphingomonas</taxon>
    </lineage>
</organism>
<keyword evidence="1" id="KW-0812">Transmembrane</keyword>
<dbReference type="PANTHER" id="PTHR36927:SF3">
    <property type="entry name" value="GLUCANS BIOSYNTHESIS PROTEIN C"/>
    <property type="match status" value="1"/>
</dbReference>
<feature type="transmembrane region" description="Helical" evidence="1">
    <location>
        <begin position="102"/>
        <end position="123"/>
    </location>
</feature>
<protein>
    <submittedName>
        <fullName evidence="3">Glucans biosynthesis protein C</fullName>
    </submittedName>
</protein>
<gene>
    <name evidence="3" type="ORF">SAMN05192580_3164</name>
</gene>
<dbReference type="GO" id="GO:0016747">
    <property type="term" value="F:acyltransferase activity, transferring groups other than amino-acyl groups"/>
    <property type="evidence" value="ECO:0007669"/>
    <property type="project" value="InterPro"/>
</dbReference>
<feature type="transmembrane region" description="Helical" evidence="1">
    <location>
        <begin position="228"/>
        <end position="248"/>
    </location>
</feature>
<dbReference type="AlphaFoldDB" id="A0A1I6LRG3"/>
<feature type="transmembrane region" description="Helical" evidence="1">
    <location>
        <begin position="317"/>
        <end position="341"/>
    </location>
</feature>
<evidence type="ECO:0000256" key="1">
    <source>
        <dbReference type="SAM" id="Phobius"/>
    </source>
</evidence>
<feature type="transmembrane region" description="Helical" evidence="1">
    <location>
        <begin position="285"/>
        <end position="305"/>
    </location>
</feature>
<sequence length="397" mass="42484">MRGIHVFGATFVTFGYPDTGRAHHLDVARAVLMLLGIPYHAAMPYRLGQPWINGPVPGAPGFATLAEAIHMMRMPAFFVVAGWFAALLLARNSAATWWRGRLVRLGVPLLASLVTLVPLLNLACEWPQRPWPAALASFAHEYATSPGYWVRHLWFLIVLLQLSSLCVLACLARPHLRTATLPDRLDAALARRPGLWLAAAALVIAACEAGTIEAFYALGLAGAVWQQALRLDDLLAALPFFTLGLLLARAPRAMAAFERPGIAMAAVALGAAALHLALLNRVHPALGRALAAIAAVTVTRVLLAACRRWFDRPSRTVDALVAASFPIYLVHLGVVVALVSLCDAAGVGAWAAFPLVCLGTLALSWAFARLTLRVPLLALLYAGRPFSRSAAPPAPRT</sequence>
<dbReference type="EMBL" id="FOZG01000002">
    <property type="protein sequence ID" value="SFS05979.1"/>
    <property type="molecule type" value="Genomic_DNA"/>
</dbReference>
<name>A0A1I6LRG3_9SPHN</name>
<feature type="domain" description="Acyltransferase 3" evidence="2">
    <location>
        <begin position="25"/>
        <end position="369"/>
    </location>
</feature>
<feature type="transmembrane region" description="Helical" evidence="1">
    <location>
        <begin position="260"/>
        <end position="279"/>
    </location>
</feature>
<dbReference type="Pfam" id="PF01757">
    <property type="entry name" value="Acyl_transf_3"/>
    <property type="match status" value="1"/>
</dbReference>
<keyword evidence="1" id="KW-1133">Transmembrane helix</keyword>
<dbReference type="InterPro" id="IPR002656">
    <property type="entry name" value="Acyl_transf_3_dom"/>
</dbReference>
<feature type="transmembrane region" description="Helical" evidence="1">
    <location>
        <begin position="153"/>
        <end position="172"/>
    </location>
</feature>
<feature type="transmembrane region" description="Helical" evidence="1">
    <location>
        <begin position="72"/>
        <end position="90"/>
    </location>
</feature>
<dbReference type="PANTHER" id="PTHR36927">
    <property type="entry name" value="BLR4337 PROTEIN"/>
    <property type="match status" value="1"/>
</dbReference>
<dbReference type="Proteomes" id="UP000198824">
    <property type="component" value="Unassembled WGS sequence"/>
</dbReference>
<dbReference type="InterPro" id="IPR050623">
    <property type="entry name" value="Glucan_succinyl_AcylTrfase"/>
</dbReference>
<feature type="transmembrane region" description="Helical" evidence="1">
    <location>
        <begin position="193"/>
        <end position="216"/>
    </location>
</feature>
<dbReference type="STRING" id="1166337.SAMN05192580_3164"/>
<proteinExistence type="predicted"/>
<evidence type="ECO:0000313" key="4">
    <source>
        <dbReference type="Proteomes" id="UP000198824"/>
    </source>
</evidence>
<evidence type="ECO:0000259" key="2">
    <source>
        <dbReference type="Pfam" id="PF01757"/>
    </source>
</evidence>
<feature type="transmembrane region" description="Helical" evidence="1">
    <location>
        <begin position="347"/>
        <end position="368"/>
    </location>
</feature>
<keyword evidence="1" id="KW-0472">Membrane</keyword>
<keyword evidence="4" id="KW-1185">Reference proteome</keyword>
<accession>A0A1I6LRG3</accession>
<reference evidence="3 4" key="1">
    <citation type="submission" date="2016-10" db="EMBL/GenBank/DDBJ databases">
        <authorList>
            <person name="de Groot N.N."/>
        </authorList>
    </citation>
    <scope>NUCLEOTIDE SEQUENCE [LARGE SCALE GENOMIC DNA]</scope>
    <source>
        <strain evidence="3 4">S5-249</strain>
    </source>
</reference>
<evidence type="ECO:0000313" key="3">
    <source>
        <dbReference type="EMBL" id="SFS05979.1"/>
    </source>
</evidence>